<feature type="domain" description="F-box" evidence="2">
    <location>
        <begin position="39"/>
        <end position="85"/>
    </location>
</feature>
<evidence type="ECO:0000259" key="2">
    <source>
        <dbReference type="PROSITE" id="PS50181"/>
    </source>
</evidence>
<name>A0AAD7C9V8_MYCRO</name>
<dbReference type="InterPro" id="IPR032675">
    <property type="entry name" value="LRR_dom_sf"/>
</dbReference>
<dbReference type="Proteomes" id="UP001221757">
    <property type="component" value="Unassembled WGS sequence"/>
</dbReference>
<proteinExistence type="predicted"/>
<dbReference type="InterPro" id="IPR036047">
    <property type="entry name" value="F-box-like_dom_sf"/>
</dbReference>
<accession>A0AAD7C9V8</accession>
<keyword evidence="4" id="KW-1185">Reference proteome</keyword>
<dbReference type="Gene3D" id="3.80.10.10">
    <property type="entry name" value="Ribonuclease Inhibitor"/>
    <property type="match status" value="1"/>
</dbReference>
<sequence length="422" mass="47202">MLHSFLRRLVCFPTGARDYDLLEAVDPAVWPAASLPPPAGPITDLPPELLHLIIEFVDPTMLATCSLVCRRWMVDAARKKMFARLSISLLNAHRFGRLFVPPALITFAPYVRGIELDHKIVRDFWVSDVLPQFIVGFPHLSTLTIFGLVPNVLPSAFQVITHLELNYVCTSHPDRLASFISTFPRLETLKLTQERGLYFNFGVLSEMCQPPPRLRGVDLDSPLLLHWIASANPKPLIESIRLEISHPEAMMAMDSIRALSPSLHALDLTLSDVEVGASFLAENHLDVIKKLRTLRIQADHSQAAQLLLKVLSEIDTSYLEEISLDFAIPYLDSPVLMFLPWDELDASLAALPSLRRLTVVKVLVSPHGWRSRINQRTVLLDAVNRMPLCRDFGVGVLTPDLESRPPSRAAGSPRDLPDLYGC</sequence>
<dbReference type="CDD" id="cd09917">
    <property type="entry name" value="F-box_SF"/>
    <property type="match status" value="1"/>
</dbReference>
<feature type="region of interest" description="Disordered" evidence="1">
    <location>
        <begin position="403"/>
        <end position="422"/>
    </location>
</feature>
<dbReference type="AlphaFoldDB" id="A0AAD7C9V8"/>
<dbReference type="SUPFAM" id="SSF81383">
    <property type="entry name" value="F-box domain"/>
    <property type="match status" value="1"/>
</dbReference>
<protein>
    <recommendedName>
        <fullName evidence="2">F-box domain-containing protein</fullName>
    </recommendedName>
</protein>
<evidence type="ECO:0000256" key="1">
    <source>
        <dbReference type="SAM" id="MobiDB-lite"/>
    </source>
</evidence>
<comment type="caution">
    <text evidence="3">The sequence shown here is derived from an EMBL/GenBank/DDBJ whole genome shotgun (WGS) entry which is preliminary data.</text>
</comment>
<dbReference type="SUPFAM" id="SSF52047">
    <property type="entry name" value="RNI-like"/>
    <property type="match status" value="1"/>
</dbReference>
<dbReference type="InterPro" id="IPR001810">
    <property type="entry name" value="F-box_dom"/>
</dbReference>
<dbReference type="EMBL" id="JARKIE010000409">
    <property type="protein sequence ID" value="KAJ7643185.1"/>
    <property type="molecule type" value="Genomic_DNA"/>
</dbReference>
<gene>
    <name evidence="3" type="ORF">B0H17DRAFT_1148624</name>
</gene>
<evidence type="ECO:0000313" key="3">
    <source>
        <dbReference type="EMBL" id="KAJ7643185.1"/>
    </source>
</evidence>
<organism evidence="3 4">
    <name type="scientific">Mycena rosella</name>
    <name type="common">Pink bonnet</name>
    <name type="synonym">Agaricus rosellus</name>
    <dbReference type="NCBI Taxonomy" id="1033263"/>
    <lineage>
        <taxon>Eukaryota</taxon>
        <taxon>Fungi</taxon>
        <taxon>Dikarya</taxon>
        <taxon>Basidiomycota</taxon>
        <taxon>Agaricomycotina</taxon>
        <taxon>Agaricomycetes</taxon>
        <taxon>Agaricomycetidae</taxon>
        <taxon>Agaricales</taxon>
        <taxon>Marasmiineae</taxon>
        <taxon>Mycenaceae</taxon>
        <taxon>Mycena</taxon>
    </lineage>
</organism>
<dbReference type="PROSITE" id="PS50181">
    <property type="entry name" value="FBOX"/>
    <property type="match status" value="1"/>
</dbReference>
<evidence type="ECO:0000313" key="4">
    <source>
        <dbReference type="Proteomes" id="UP001221757"/>
    </source>
</evidence>
<dbReference type="Pfam" id="PF12937">
    <property type="entry name" value="F-box-like"/>
    <property type="match status" value="1"/>
</dbReference>
<dbReference type="Gene3D" id="1.20.1280.50">
    <property type="match status" value="1"/>
</dbReference>
<reference evidence="3" key="1">
    <citation type="submission" date="2023-03" db="EMBL/GenBank/DDBJ databases">
        <title>Massive genome expansion in bonnet fungi (Mycena s.s.) driven by repeated elements and novel gene families across ecological guilds.</title>
        <authorList>
            <consortium name="Lawrence Berkeley National Laboratory"/>
            <person name="Harder C.B."/>
            <person name="Miyauchi S."/>
            <person name="Viragh M."/>
            <person name="Kuo A."/>
            <person name="Thoen E."/>
            <person name="Andreopoulos B."/>
            <person name="Lu D."/>
            <person name="Skrede I."/>
            <person name="Drula E."/>
            <person name="Henrissat B."/>
            <person name="Morin E."/>
            <person name="Kohler A."/>
            <person name="Barry K."/>
            <person name="LaButti K."/>
            <person name="Morin E."/>
            <person name="Salamov A."/>
            <person name="Lipzen A."/>
            <person name="Mereny Z."/>
            <person name="Hegedus B."/>
            <person name="Baldrian P."/>
            <person name="Stursova M."/>
            <person name="Weitz H."/>
            <person name="Taylor A."/>
            <person name="Grigoriev I.V."/>
            <person name="Nagy L.G."/>
            <person name="Martin F."/>
            <person name="Kauserud H."/>
        </authorList>
    </citation>
    <scope>NUCLEOTIDE SEQUENCE</scope>
    <source>
        <strain evidence="3">CBHHK067</strain>
    </source>
</reference>